<feature type="domain" description="HTH iclR-type" evidence="4">
    <location>
        <begin position="20"/>
        <end position="81"/>
    </location>
</feature>
<sequence length="252" mass="27005">MSADQKSGYQAPAKLKTKGVEAVDKALRILSLFDSTTKRLSLGDISARTGLVKSSVLRLLVSLQSAGYLRISADKTYVIGPEAFRVGRIYQSTFSLEGEIRPVLQKLVAVTGESASFFRREGQKRVCLFREDCNELLREHVAEGDAVDIGKGAPSHVFIDYDMMRGDEPAPLDILNELPAVSVGERGPGIAGLSVPIFGADGAMLGAMTVSGPAARLTEAKIDEIQPILMAGAATACASLGARFYELWEGRL</sequence>
<comment type="caution">
    <text evidence="6">The sequence shown here is derived from an EMBL/GenBank/DDBJ whole genome shotgun (WGS) entry which is preliminary data.</text>
</comment>
<dbReference type="PROSITE" id="PS51077">
    <property type="entry name" value="HTH_ICLR"/>
    <property type="match status" value="1"/>
</dbReference>
<dbReference type="InterPro" id="IPR036390">
    <property type="entry name" value="WH_DNA-bd_sf"/>
</dbReference>
<evidence type="ECO:0000256" key="2">
    <source>
        <dbReference type="ARBA" id="ARBA00023125"/>
    </source>
</evidence>
<dbReference type="SUPFAM" id="SSF55781">
    <property type="entry name" value="GAF domain-like"/>
    <property type="match status" value="1"/>
</dbReference>
<dbReference type="PANTHER" id="PTHR30136">
    <property type="entry name" value="HELIX-TURN-HELIX TRANSCRIPTIONAL REGULATOR, ICLR FAMILY"/>
    <property type="match status" value="1"/>
</dbReference>
<evidence type="ECO:0000259" key="4">
    <source>
        <dbReference type="PROSITE" id="PS51077"/>
    </source>
</evidence>
<dbReference type="Gene3D" id="3.30.450.40">
    <property type="match status" value="2"/>
</dbReference>
<reference evidence="6 7" key="1">
    <citation type="submission" date="2024-01" db="EMBL/GenBank/DDBJ databases">
        <authorList>
            <person name="Deng Y."/>
            <person name="Su J."/>
        </authorList>
    </citation>
    <scope>NUCLEOTIDE SEQUENCE [LARGE SCALE GENOMIC DNA]</scope>
    <source>
        <strain evidence="6 7">CPCC 100088</strain>
    </source>
</reference>
<dbReference type="Gene3D" id="1.10.10.10">
    <property type="entry name" value="Winged helix-like DNA-binding domain superfamily/Winged helix DNA-binding domain"/>
    <property type="match status" value="1"/>
</dbReference>
<evidence type="ECO:0000256" key="1">
    <source>
        <dbReference type="ARBA" id="ARBA00023015"/>
    </source>
</evidence>
<keyword evidence="1" id="KW-0805">Transcription regulation</keyword>
<dbReference type="InterPro" id="IPR050707">
    <property type="entry name" value="HTH_MetabolicPath_Reg"/>
</dbReference>
<dbReference type="SMART" id="SM00346">
    <property type="entry name" value="HTH_ICLR"/>
    <property type="match status" value="1"/>
</dbReference>
<name>A0ABV1SK09_9RHOB</name>
<evidence type="ECO:0000313" key="6">
    <source>
        <dbReference type="EMBL" id="MER5173205.1"/>
    </source>
</evidence>
<dbReference type="PANTHER" id="PTHR30136:SF39">
    <property type="entry name" value="TRANSCRIPTIONAL REGULATORY PROTEIN"/>
    <property type="match status" value="1"/>
</dbReference>
<accession>A0ABV1SK09</accession>
<keyword evidence="7" id="KW-1185">Reference proteome</keyword>
<evidence type="ECO:0000256" key="3">
    <source>
        <dbReference type="ARBA" id="ARBA00023163"/>
    </source>
</evidence>
<dbReference type="PROSITE" id="PS51078">
    <property type="entry name" value="ICLR_ED"/>
    <property type="match status" value="1"/>
</dbReference>
<proteinExistence type="predicted"/>
<keyword evidence="2" id="KW-0238">DNA-binding</keyword>
<protein>
    <submittedName>
        <fullName evidence="6">IclR family transcriptional regulator</fullName>
    </submittedName>
</protein>
<dbReference type="Pfam" id="PF01614">
    <property type="entry name" value="IclR_C"/>
    <property type="match status" value="1"/>
</dbReference>
<dbReference type="Proteomes" id="UP001438953">
    <property type="component" value="Unassembled WGS sequence"/>
</dbReference>
<dbReference type="InterPro" id="IPR014757">
    <property type="entry name" value="Tscrpt_reg_IclR_C"/>
</dbReference>
<dbReference type="EMBL" id="JAYWLC010000016">
    <property type="protein sequence ID" value="MER5173205.1"/>
    <property type="molecule type" value="Genomic_DNA"/>
</dbReference>
<feature type="domain" description="IclR-ED" evidence="5">
    <location>
        <begin position="82"/>
        <end position="242"/>
    </location>
</feature>
<evidence type="ECO:0000313" key="7">
    <source>
        <dbReference type="Proteomes" id="UP001438953"/>
    </source>
</evidence>
<dbReference type="InterPro" id="IPR036388">
    <property type="entry name" value="WH-like_DNA-bd_sf"/>
</dbReference>
<organism evidence="6 7">
    <name type="scientific">Thioclava kandeliae</name>
    <dbReference type="NCBI Taxonomy" id="3070818"/>
    <lineage>
        <taxon>Bacteria</taxon>
        <taxon>Pseudomonadati</taxon>
        <taxon>Pseudomonadota</taxon>
        <taxon>Alphaproteobacteria</taxon>
        <taxon>Rhodobacterales</taxon>
        <taxon>Paracoccaceae</taxon>
        <taxon>Thioclava</taxon>
    </lineage>
</organism>
<dbReference type="InterPro" id="IPR029016">
    <property type="entry name" value="GAF-like_dom_sf"/>
</dbReference>
<dbReference type="InterPro" id="IPR005471">
    <property type="entry name" value="Tscrpt_reg_IclR_N"/>
</dbReference>
<keyword evidence="3" id="KW-0804">Transcription</keyword>
<reference evidence="6 7" key="2">
    <citation type="submission" date="2024-06" db="EMBL/GenBank/DDBJ databases">
        <title>Thioclava kandeliae sp. nov. from a rhizosphere soil sample of Kandelia candel in a mangrove.</title>
        <authorList>
            <person name="Mu T."/>
        </authorList>
    </citation>
    <scope>NUCLEOTIDE SEQUENCE [LARGE SCALE GENOMIC DNA]</scope>
    <source>
        <strain evidence="6 7">CPCC 100088</strain>
    </source>
</reference>
<dbReference type="SUPFAM" id="SSF46785">
    <property type="entry name" value="Winged helix' DNA-binding domain"/>
    <property type="match status" value="1"/>
</dbReference>
<gene>
    <name evidence="6" type="ORF">VSX56_15655</name>
</gene>
<dbReference type="Pfam" id="PF09339">
    <property type="entry name" value="HTH_IclR"/>
    <property type="match status" value="1"/>
</dbReference>
<dbReference type="RefSeq" id="WP_350938493.1">
    <property type="nucleotide sequence ID" value="NZ_JAYWLC010000016.1"/>
</dbReference>
<evidence type="ECO:0000259" key="5">
    <source>
        <dbReference type="PROSITE" id="PS51078"/>
    </source>
</evidence>